<dbReference type="PATRIC" id="fig|1316936.3.peg.2327"/>
<sequence length="699" mass="72025">MRPATIIKIVLVAGLILAIAAIAAAKSVNTERYKAVLADRVRAATGLNMVFNGPVKLRLGLSPRLSITGLGLSVPGSTEPLLQVERIEARVGLLPLLFRQFRTERLLLIRPTLRLTPATAPAAAAAIAAAAGIGLDRVRDDVVPATSFALGEVQLENATLLWVEDNRRPETRILLSQGRIRPESIEGGRLTLEARGNWANTGFELAGIVGPADTRKRHRPFPIQLKGTISGAVVVARGGIADPLTGEGLDIVLDARGDELSNLLSRTGLLTIPEGQNPPAIGPYKVAARLVGSVQAPALENIDAVLGKHDTLLVGVRGSFAAPLTGHGLELAVTAEADSLTGPGRLVGLDATTTGPLRAGGKLTDLPTGGWRLSAIKANLGGSDLGGDLTLIPQPRVSISGKVTATTLNLSDLGLDPLRLLDTVQSAPSRPAIPIVDERLLTNEPLALDRLGAVDLDLGVSASAMPVGSASLTEAAATLRLVNGKLAIEGFTAKLGEGTLTGEAILDASDHTPVATLKLAGTGLDLKRIAGNFPFDGGRADLTVDLHGQGASPRMLAGTLEGHILAGVTDTGLVAGTAGGVPARLLTALDGGTGDEDPIRLRCAAVRIGLKNGLANAERGLAVETPHAAILGSGTLDLRTEMIDLVFVVKGGGVARLRGGLAAPLVGGDNAGLRPFSQRPLAARPPVDPTPCRTVMGRR</sequence>
<dbReference type="OrthoDB" id="225437at2"/>
<dbReference type="Pfam" id="PF05170">
    <property type="entry name" value="AsmA"/>
    <property type="match status" value="2"/>
</dbReference>
<protein>
    <recommendedName>
        <fullName evidence="2">AsmA domain-containing protein</fullName>
    </recommendedName>
</protein>
<evidence type="ECO:0000313" key="3">
    <source>
        <dbReference type="EMBL" id="EPY01310.1"/>
    </source>
</evidence>
<reference evidence="3 4" key="1">
    <citation type="submission" date="2013-04" db="EMBL/GenBank/DDBJ databases">
        <authorList>
            <person name="Kuznetsov B."/>
            <person name="Ivanovsky R."/>
        </authorList>
    </citation>
    <scope>NUCLEOTIDE SEQUENCE [LARGE SCALE GENOMIC DNA]</scope>
    <source>
        <strain evidence="3 4">MGU-K5</strain>
    </source>
</reference>
<organism evidence="3 4">
    <name type="scientific">Magnetospirillum fulvum MGU-K5</name>
    <dbReference type="NCBI Taxonomy" id="1316936"/>
    <lineage>
        <taxon>Bacteria</taxon>
        <taxon>Pseudomonadati</taxon>
        <taxon>Pseudomonadota</taxon>
        <taxon>Alphaproteobacteria</taxon>
        <taxon>Rhodospirillales</taxon>
        <taxon>Rhodospirillaceae</taxon>
        <taxon>Magnetospirillum</taxon>
    </lineage>
</organism>
<dbReference type="STRING" id="1316936.K678_11665"/>
<feature type="domain" description="AsmA" evidence="2">
    <location>
        <begin position="393"/>
        <end position="615"/>
    </location>
</feature>
<dbReference type="GO" id="GO:0090313">
    <property type="term" value="P:regulation of protein targeting to membrane"/>
    <property type="evidence" value="ECO:0007669"/>
    <property type="project" value="TreeGrafter"/>
</dbReference>
<dbReference type="GO" id="GO:0005886">
    <property type="term" value="C:plasma membrane"/>
    <property type="evidence" value="ECO:0007669"/>
    <property type="project" value="TreeGrafter"/>
</dbReference>
<name>S9TRX9_MAGFU</name>
<dbReference type="InterPro" id="IPR052894">
    <property type="entry name" value="AsmA-related"/>
</dbReference>
<dbReference type="eggNOG" id="COG2982">
    <property type="taxonomic scope" value="Bacteria"/>
</dbReference>
<comment type="caution">
    <text evidence="3">The sequence shown here is derived from an EMBL/GenBank/DDBJ whole genome shotgun (WGS) entry which is preliminary data.</text>
</comment>
<feature type="domain" description="AsmA" evidence="2">
    <location>
        <begin position="5"/>
        <end position="205"/>
    </location>
</feature>
<dbReference type="PANTHER" id="PTHR30441">
    <property type="entry name" value="DUF748 DOMAIN-CONTAINING PROTEIN"/>
    <property type="match status" value="1"/>
</dbReference>
<dbReference type="PANTHER" id="PTHR30441:SF4">
    <property type="entry name" value="PROTEIN ASMA"/>
    <property type="match status" value="1"/>
</dbReference>
<dbReference type="Proteomes" id="UP000015350">
    <property type="component" value="Unassembled WGS sequence"/>
</dbReference>
<dbReference type="InterPro" id="IPR007844">
    <property type="entry name" value="AsmA"/>
</dbReference>
<dbReference type="RefSeq" id="WP_021132644.1">
    <property type="nucleotide sequence ID" value="NZ_AQPH01000044.1"/>
</dbReference>
<evidence type="ECO:0000259" key="2">
    <source>
        <dbReference type="Pfam" id="PF05170"/>
    </source>
</evidence>
<accession>S9TRX9</accession>
<evidence type="ECO:0000313" key="4">
    <source>
        <dbReference type="Proteomes" id="UP000015350"/>
    </source>
</evidence>
<evidence type="ECO:0000256" key="1">
    <source>
        <dbReference type="SAM" id="MobiDB-lite"/>
    </source>
</evidence>
<gene>
    <name evidence="3" type="ORF">K678_11665</name>
</gene>
<dbReference type="AlphaFoldDB" id="S9TRX9"/>
<feature type="region of interest" description="Disordered" evidence="1">
    <location>
        <begin position="676"/>
        <end position="699"/>
    </location>
</feature>
<proteinExistence type="predicted"/>
<dbReference type="EMBL" id="AQPH01000044">
    <property type="protein sequence ID" value="EPY01310.1"/>
    <property type="molecule type" value="Genomic_DNA"/>
</dbReference>